<proteinExistence type="predicted"/>
<evidence type="ECO:0000313" key="2">
    <source>
        <dbReference type="Proteomes" id="UP000266327"/>
    </source>
</evidence>
<dbReference type="Pfam" id="PF03860">
    <property type="entry name" value="Csp"/>
    <property type="match status" value="1"/>
</dbReference>
<dbReference type="EMBL" id="QYUQ01000002">
    <property type="protein sequence ID" value="RJG00188.1"/>
    <property type="molecule type" value="Genomic_DNA"/>
</dbReference>
<dbReference type="Proteomes" id="UP000266327">
    <property type="component" value="Unassembled WGS sequence"/>
</dbReference>
<evidence type="ECO:0000313" key="1">
    <source>
        <dbReference type="EMBL" id="RJG00188.1"/>
    </source>
</evidence>
<dbReference type="CDD" id="cd08026">
    <property type="entry name" value="DUF326"/>
    <property type="match status" value="1"/>
</dbReference>
<sequence length="118" mass="12811">MHHPVSAEMKKCIEACQKCHNSCLQMAMSHSQESGGPHLEAGHFRLMIDCAAISQFCADFMLRGSHFLDQTCQLCAAICDVCAQGCEQAGGMADAAQSCRRCAESCRQVIESMVVKLP</sequence>
<dbReference type="OrthoDB" id="5396211at2"/>
<protein>
    <submittedName>
        <fullName evidence="1">Four-helix bundle copper-binding protein</fullName>
    </submittedName>
</protein>
<reference evidence="2" key="1">
    <citation type="submission" date="2018-09" db="EMBL/GenBank/DDBJ databases">
        <authorList>
            <person name="Zhu H."/>
        </authorList>
    </citation>
    <scope>NUCLEOTIDE SEQUENCE [LARGE SCALE GENOMIC DNA]</scope>
    <source>
        <strain evidence="2">K1S02-23</strain>
    </source>
</reference>
<dbReference type="AlphaFoldDB" id="A0A3A3FVG4"/>
<gene>
    <name evidence="1" type="ORF">D3878_00240</name>
</gene>
<dbReference type="InterPro" id="IPR005560">
    <property type="entry name" value="Csp_YhjQ"/>
</dbReference>
<accession>A0A3A3FVG4</accession>
<comment type="caution">
    <text evidence="1">The sequence shown here is derived from an EMBL/GenBank/DDBJ whole genome shotgun (WGS) entry which is preliminary data.</text>
</comment>
<dbReference type="Gene3D" id="1.20.1270.360">
    <property type="match status" value="1"/>
</dbReference>
<name>A0A3A3FVG4_9BURK</name>
<keyword evidence="2" id="KW-1185">Reference proteome</keyword>
<dbReference type="PANTHER" id="PTHR37310">
    <property type="entry name" value="CYTOPLASMIC PROTEIN-RELATED"/>
    <property type="match status" value="1"/>
</dbReference>
<dbReference type="PANTHER" id="PTHR37310:SF1">
    <property type="entry name" value="CYTOPLASMIC PROTEIN"/>
    <property type="match status" value="1"/>
</dbReference>
<dbReference type="InterPro" id="IPR044543">
    <property type="entry name" value="YHJQ-like"/>
</dbReference>
<organism evidence="1 2">
    <name type="scientific">Noviherbaspirillum sedimenti</name>
    <dbReference type="NCBI Taxonomy" id="2320865"/>
    <lineage>
        <taxon>Bacteria</taxon>
        <taxon>Pseudomonadati</taxon>
        <taxon>Pseudomonadota</taxon>
        <taxon>Betaproteobacteria</taxon>
        <taxon>Burkholderiales</taxon>
        <taxon>Oxalobacteraceae</taxon>
        <taxon>Noviherbaspirillum</taxon>
    </lineage>
</organism>